<comment type="subcellular location">
    <subcellularLocation>
        <location evidence="1">Membrane</location>
        <topology evidence="1">Multi-pass membrane protein</topology>
    </subcellularLocation>
</comment>
<dbReference type="InterPro" id="IPR032808">
    <property type="entry name" value="DoxX"/>
</dbReference>
<feature type="transmembrane region" description="Helical" evidence="5">
    <location>
        <begin position="114"/>
        <end position="133"/>
    </location>
</feature>
<evidence type="ECO:0000256" key="5">
    <source>
        <dbReference type="SAM" id="Phobius"/>
    </source>
</evidence>
<dbReference type="GO" id="GO:0016020">
    <property type="term" value="C:membrane"/>
    <property type="evidence" value="ECO:0007669"/>
    <property type="project" value="UniProtKB-SubCell"/>
</dbReference>
<feature type="transmembrane region" description="Helical" evidence="5">
    <location>
        <begin position="12"/>
        <end position="34"/>
    </location>
</feature>
<dbReference type="EMBL" id="FNBK01000005">
    <property type="protein sequence ID" value="SDF27469.1"/>
    <property type="molecule type" value="Genomic_DNA"/>
</dbReference>
<dbReference type="Pfam" id="PF07681">
    <property type="entry name" value="DoxX"/>
    <property type="match status" value="1"/>
</dbReference>
<dbReference type="STRING" id="660518.SAMN05216218_10537"/>
<keyword evidence="3 5" id="KW-1133">Transmembrane helix</keyword>
<evidence type="ECO:0000256" key="4">
    <source>
        <dbReference type="ARBA" id="ARBA00023136"/>
    </source>
</evidence>
<dbReference type="RefSeq" id="WP_092690185.1">
    <property type="nucleotide sequence ID" value="NZ_FNBK01000005.1"/>
</dbReference>
<proteinExistence type="predicted"/>
<feature type="transmembrane region" description="Helical" evidence="5">
    <location>
        <begin position="85"/>
        <end position="107"/>
    </location>
</feature>
<keyword evidence="4 5" id="KW-0472">Membrane</keyword>
<evidence type="ECO:0000256" key="3">
    <source>
        <dbReference type="ARBA" id="ARBA00022989"/>
    </source>
</evidence>
<name>A0A1G7JSL7_9EURY</name>
<evidence type="ECO:0000313" key="7">
    <source>
        <dbReference type="Proteomes" id="UP000199076"/>
    </source>
</evidence>
<keyword evidence="7" id="KW-1185">Reference proteome</keyword>
<protein>
    <submittedName>
        <fullName evidence="6">DoxX protein</fullName>
    </submittedName>
</protein>
<evidence type="ECO:0000256" key="2">
    <source>
        <dbReference type="ARBA" id="ARBA00022692"/>
    </source>
</evidence>
<dbReference type="Proteomes" id="UP000199076">
    <property type="component" value="Unassembled WGS sequence"/>
</dbReference>
<gene>
    <name evidence="6" type="ORF">SAMN05216218_10537</name>
</gene>
<evidence type="ECO:0000313" key="6">
    <source>
        <dbReference type="EMBL" id="SDF27469.1"/>
    </source>
</evidence>
<sequence length="139" mass="14409">MSLSVTDRLRTRLATVLPAGSTLARAGLGAMLVVAGVHKLLAPEAWAVYVVDWLAPWLVVSPRLFMLLNGPPEIAVGLGLLADRFVAVGAAIAAVSLTVTTAYLAVVALTRGGLFADVLIRDIALTGLAWAVLADGVRP</sequence>
<keyword evidence="2 5" id="KW-0812">Transmembrane</keyword>
<reference evidence="7" key="1">
    <citation type="submission" date="2016-10" db="EMBL/GenBank/DDBJ databases">
        <authorList>
            <person name="Varghese N."/>
            <person name="Submissions S."/>
        </authorList>
    </citation>
    <scope>NUCLEOTIDE SEQUENCE [LARGE SCALE GENOMIC DNA]</scope>
    <source>
        <strain evidence="7">IBRC-M 10760</strain>
    </source>
</reference>
<dbReference type="OrthoDB" id="292204at2157"/>
<evidence type="ECO:0000256" key="1">
    <source>
        <dbReference type="ARBA" id="ARBA00004141"/>
    </source>
</evidence>
<organism evidence="6 7">
    <name type="scientific">Halorientalis regularis</name>
    <dbReference type="NCBI Taxonomy" id="660518"/>
    <lineage>
        <taxon>Archaea</taxon>
        <taxon>Methanobacteriati</taxon>
        <taxon>Methanobacteriota</taxon>
        <taxon>Stenosarchaea group</taxon>
        <taxon>Halobacteria</taxon>
        <taxon>Halobacteriales</taxon>
        <taxon>Haloarculaceae</taxon>
        <taxon>Halorientalis</taxon>
    </lineage>
</organism>
<accession>A0A1G7JSL7</accession>
<dbReference type="AlphaFoldDB" id="A0A1G7JSL7"/>